<gene>
    <name evidence="1" type="ORF">DNG_06681</name>
</gene>
<comment type="caution">
    <text evidence="1">The sequence shown here is derived from an EMBL/GenBank/DDBJ whole genome shotgun (WGS) entry which is preliminary data.</text>
</comment>
<evidence type="ECO:0000313" key="1">
    <source>
        <dbReference type="EMBL" id="SPO03998.1"/>
    </source>
</evidence>
<dbReference type="AlphaFoldDB" id="A0AAE8N2X4"/>
<evidence type="ECO:0000313" key="2">
    <source>
        <dbReference type="Proteomes" id="UP001187682"/>
    </source>
</evidence>
<dbReference type="EMBL" id="ONZQ02000009">
    <property type="protein sequence ID" value="SPO03998.1"/>
    <property type="molecule type" value="Genomic_DNA"/>
</dbReference>
<accession>A0AAE8N2X4</accession>
<proteinExistence type="predicted"/>
<protein>
    <submittedName>
        <fullName evidence="1">Uncharacterized protein</fullName>
    </submittedName>
</protein>
<sequence length="152" mass="16253">MVHNKVVGITEHESLILLDPMFLKTPKGKLEVLVALNAIRRMTHRATTATGLAVGLHRVLTALHDDFNDRISVGPSGRDETLTLAAQAIGIAVAGVLLVDPLGLSSTKSAAAYGRHRQPSCDRDSGSVQLGVTCKYQPFWSAGYRGEYGEAS</sequence>
<reference evidence="1" key="1">
    <citation type="submission" date="2018-03" db="EMBL/GenBank/DDBJ databases">
        <authorList>
            <person name="Guldener U."/>
        </authorList>
    </citation>
    <scope>NUCLEOTIDE SEQUENCE</scope>
</reference>
<keyword evidence="2" id="KW-1185">Reference proteome</keyword>
<dbReference type="Proteomes" id="UP001187682">
    <property type="component" value="Unassembled WGS sequence"/>
</dbReference>
<organism evidence="1 2">
    <name type="scientific">Cephalotrichum gorgonifer</name>
    <dbReference type="NCBI Taxonomy" id="2041049"/>
    <lineage>
        <taxon>Eukaryota</taxon>
        <taxon>Fungi</taxon>
        <taxon>Dikarya</taxon>
        <taxon>Ascomycota</taxon>
        <taxon>Pezizomycotina</taxon>
        <taxon>Sordariomycetes</taxon>
        <taxon>Hypocreomycetidae</taxon>
        <taxon>Microascales</taxon>
        <taxon>Microascaceae</taxon>
        <taxon>Cephalotrichum</taxon>
    </lineage>
</organism>
<name>A0AAE8N2X4_9PEZI</name>